<dbReference type="RefSeq" id="WP_090332439.1">
    <property type="nucleotide sequence ID" value="NZ_FNXY01000001.1"/>
</dbReference>
<dbReference type="EMBL" id="FNXY01000001">
    <property type="protein sequence ID" value="SEI46169.1"/>
    <property type="molecule type" value="Genomic_DNA"/>
</dbReference>
<name>A0A1H6QRD4_9BACT</name>
<reference evidence="3 4" key="1">
    <citation type="submission" date="2016-10" db="EMBL/GenBank/DDBJ databases">
        <authorList>
            <person name="de Groot N.N."/>
        </authorList>
    </citation>
    <scope>NUCLEOTIDE SEQUENCE [LARGE SCALE GENOMIC DNA]</scope>
    <source>
        <strain evidence="3 4">DSM 19938</strain>
    </source>
</reference>
<gene>
    <name evidence="3" type="ORF">SAMN04487995_0924</name>
</gene>
<dbReference type="AlphaFoldDB" id="A0A1H6QRD4"/>
<organism evidence="3 4">
    <name type="scientific">Dyadobacter koreensis</name>
    <dbReference type="NCBI Taxonomy" id="408657"/>
    <lineage>
        <taxon>Bacteria</taxon>
        <taxon>Pseudomonadati</taxon>
        <taxon>Bacteroidota</taxon>
        <taxon>Cytophagia</taxon>
        <taxon>Cytophagales</taxon>
        <taxon>Spirosomataceae</taxon>
        <taxon>Dyadobacter</taxon>
    </lineage>
</organism>
<evidence type="ECO:0000313" key="3">
    <source>
        <dbReference type="EMBL" id="SEI46169.1"/>
    </source>
</evidence>
<dbReference type="InterPro" id="IPR023809">
    <property type="entry name" value="Thiopep_bacteriocin_synth_dom"/>
</dbReference>
<dbReference type="InterPro" id="IPR006827">
    <property type="entry name" value="Lant_deHydtase_N"/>
</dbReference>
<feature type="domain" description="Lantibiotic dehydratase N-terminal" evidence="1">
    <location>
        <begin position="45"/>
        <end position="680"/>
    </location>
</feature>
<dbReference type="Proteomes" id="UP000199532">
    <property type="component" value="Unassembled WGS sequence"/>
</dbReference>
<dbReference type="Pfam" id="PF14028">
    <property type="entry name" value="Lant_dehydr_C"/>
    <property type="match status" value="1"/>
</dbReference>
<dbReference type="Pfam" id="PF04738">
    <property type="entry name" value="Lant_dehydr_N"/>
    <property type="match status" value="1"/>
</dbReference>
<sequence length="1031" mass="116709">MKPQSYGFCVFRRPLLSKNILEDFHARIQDAPSVFESELHKIFSDPVLLEGLQLASGTLYGLAKDFVTGKPVSGKQKLLMSLYKFLIRAASRCTPFGLFAGYFTIQTGQSTRILFSRQRPRALRSQLDSTAKLAIRAKILENTRLRSQLLFYPNSSLYRAGQNYRYLKRQQQSGFVLTQVRFDPLLEKILAEAATGISPAQIKNLLKGENLGVRRADAYADALIRSQMFTDSLMPKVSGEDYLTYLKSVLGTLKYARPLTAALQKIQTQLALNAQATEVNRALTDFLKADHPLESTLHSTLRFQTLKARISGRVLQRLGRQLDGLSFLSRPGRSEDLDNFTSRFYMRYGQQPVPLLVALDYDYGMGYGSLSEMTQPKLPLLGGLRDNAPPVKTPEANINDLAGALYQRAVDNRVHTVLLTDELLKKHQNPSAALPSSFYVLGSFHACCQRALDAGDFLFELKALAGPSASSLLTRFCPGDPGLTRHVERIMEHEKANAGDLILAQIAHLPAGKAANIVQRPDLGSYQISYLAGAGNSAGKTIRTDDLWLSCQDGKNLILTSRNLQKRIIPALSSAHNFSSGLPVYRFLCDLASQHTASVFWDWAGYSDAAYLPRVQYNQLILSKASWLLTDAEEPSPLQSKTDWWKTVEKKLNTPRYFTVGQQDQTLLIDSKSEQALSLLSQLLKKNGHVRISESLDRPGQGILKQGGQHFSNEVVIPYFTHARPAVQAELHQVPTGGVARRFCTGSRWLYVKLYCAESLSDLLITQALAPLMASLQKQKIIQKWFFIRYNDPEPHLRLRFYSEKKHFWALVLGQLQKAVEPLLESGMVRNMQTDTYQRELERYPSKLYEKIESVFHCDSQAVFSALDAVGQDPDRRWQAALWATDKLLSDFDLDLNEKRILVEKMHQQFAAELDGDGTLRRVMDENYRAQRQRIETILGLDQPVEISKLAVFFQKRSIRIGRLTKSPALIGAPMQLPLCTDLIHLFLNRWFFTRQRQQEFVIYHYLKKYYTSVMKNKNSKKIFPQVVNCN</sequence>
<evidence type="ECO:0000313" key="4">
    <source>
        <dbReference type="Proteomes" id="UP000199532"/>
    </source>
</evidence>
<protein>
    <submittedName>
        <fullName evidence="3">Thiopeptide-type bacteriocin biosynthesis domain-containing protein</fullName>
    </submittedName>
</protein>
<evidence type="ECO:0000259" key="1">
    <source>
        <dbReference type="Pfam" id="PF04738"/>
    </source>
</evidence>
<dbReference type="STRING" id="408657.SAMN04487995_0924"/>
<evidence type="ECO:0000259" key="2">
    <source>
        <dbReference type="Pfam" id="PF14028"/>
    </source>
</evidence>
<accession>A0A1H6QRD4</accession>
<proteinExistence type="predicted"/>
<keyword evidence="4" id="KW-1185">Reference proteome</keyword>
<dbReference type="NCBIfam" id="TIGR03891">
    <property type="entry name" value="thiopep_ocin"/>
    <property type="match status" value="1"/>
</dbReference>
<dbReference type="OrthoDB" id="1273722at2"/>
<feature type="domain" description="Thiopeptide-type bacteriocin biosynthesis" evidence="2">
    <location>
        <begin position="749"/>
        <end position="1011"/>
    </location>
</feature>